<dbReference type="FunFam" id="3.90.226.10:FF:000016">
    <property type="entry name" value="Propionyl-CoA carboxylase, beta subunit"/>
    <property type="match status" value="1"/>
</dbReference>
<comment type="similarity">
    <text evidence="1">Belongs to the AccD/PCCB family.</text>
</comment>
<dbReference type="EMBL" id="MCGH01000001">
    <property type="protein sequence ID" value="ODM08820.1"/>
    <property type="molecule type" value="Genomic_DNA"/>
</dbReference>
<accession>A0A1E3AJD7</accession>
<protein>
    <submittedName>
        <fullName evidence="4">Methylmalonyl-CoA carboxyltransferase 12S subunit</fullName>
        <ecNumber evidence="4">2.1.3.1</ecNumber>
    </submittedName>
</protein>
<evidence type="ECO:0000259" key="3">
    <source>
        <dbReference type="PROSITE" id="PS50989"/>
    </source>
</evidence>
<dbReference type="InterPro" id="IPR051047">
    <property type="entry name" value="AccD/PCCB"/>
</dbReference>
<dbReference type="InterPro" id="IPR011763">
    <property type="entry name" value="COA_CT_C"/>
</dbReference>
<dbReference type="EC" id="2.1.3.1" evidence="4"/>
<gene>
    <name evidence="4" type="ORF">BEI61_00449</name>
</gene>
<dbReference type="GO" id="GO:0047154">
    <property type="term" value="F:methylmalonyl-CoA carboxytransferase activity"/>
    <property type="evidence" value="ECO:0007669"/>
    <property type="project" value="UniProtKB-EC"/>
</dbReference>
<dbReference type="PANTHER" id="PTHR43842:SF2">
    <property type="entry name" value="PROPIONYL-COA CARBOXYLASE BETA CHAIN, MITOCHONDRIAL"/>
    <property type="match status" value="1"/>
</dbReference>
<dbReference type="GO" id="GO:0015977">
    <property type="term" value="P:carbon fixation"/>
    <property type="evidence" value="ECO:0007669"/>
    <property type="project" value="UniProtKB-ARBA"/>
</dbReference>
<dbReference type="Gene3D" id="3.90.226.10">
    <property type="entry name" value="2-enoyl-CoA Hydratase, Chain A, domain 1"/>
    <property type="match status" value="2"/>
</dbReference>
<feature type="domain" description="CoA carboxyltransferase N-terminal" evidence="2">
    <location>
        <begin position="3"/>
        <end position="259"/>
    </location>
</feature>
<comment type="caution">
    <text evidence="4">The sequence shown here is derived from an EMBL/GenBank/DDBJ whole genome shotgun (WGS) entry which is preliminary data.</text>
</comment>
<evidence type="ECO:0000313" key="4">
    <source>
        <dbReference type="EMBL" id="ODM08820.1"/>
    </source>
</evidence>
<evidence type="ECO:0000256" key="1">
    <source>
        <dbReference type="ARBA" id="ARBA00006102"/>
    </source>
</evidence>
<dbReference type="Proteomes" id="UP000094067">
    <property type="component" value="Unassembled WGS sequence"/>
</dbReference>
<dbReference type="AlphaFoldDB" id="A0A1E3AJD7"/>
<dbReference type="GO" id="GO:0003989">
    <property type="term" value="F:acetyl-CoA carboxylase activity"/>
    <property type="evidence" value="ECO:0007669"/>
    <property type="project" value="UniProtKB-ARBA"/>
</dbReference>
<dbReference type="InterPro" id="IPR011762">
    <property type="entry name" value="COA_CT_N"/>
</dbReference>
<proteinExistence type="inferred from homology"/>
<dbReference type="FunFam" id="3.90.226.10:FF:000017">
    <property type="entry name" value="Propionyl-CoA carboxylase subunit beta 5"/>
    <property type="match status" value="1"/>
</dbReference>
<dbReference type="PATRIC" id="fig|1432052.4.peg.506"/>
<dbReference type="PROSITE" id="PS50980">
    <property type="entry name" value="COA_CT_NTER"/>
    <property type="match status" value="1"/>
</dbReference>
<dbReference type="GO" id="GO:0009317">
    <property type="term" value="C:acetyl-CoA carboxylase complex"/>
    <property type="evidence" value="ECO:0007669"/>
    <property type="project" value="UniProtKB-ARBA"/>
</dbReference>
<reference evidence="4" key="1">
    <citation type="submission" date="2016-07" db="EMBL/GenBank/DDBJ databases">
        <title>Characterization of isolates of Eisenbergiella tayi derived from blood cultures, using whole genome sequencing.</title>
        <authorList>
            <person name="Burdz T."/>
            <person name="Wiebe D."/>
            <person name="Huynh C."/>
            <person name="Bernard K."/>
        </authorList>
    </citation>
    <scope>NUCLEOTIDE SEQUENCE [LARGE SCALE GENOMIC DNA]</scope>
    <source>
        <strain evidence="4">NML 110608</strain>
    </source>
</reference>
<dbReference type="InterPro" id="IPR029045">
    <property type="entry name" value="ClpP/crotonase-like_dom_sf"/>
</dbReference>
<name>A0A1E3AJD7_9FIRM</name>
<dbReference type="SUPFAM" id="SSF52096">
    <property type="entry name" value="ClpP/crotonase"/>
    <property type="match status" value="2"/>
</dbReference>
<keyword evidence="4" id="KW-0808">Transferase</keyword>
<dbReference type="PANTHER" id="PTHR43842">
    <property type="entry name" value="PROPIONYL-COA CARBOXYLASE BETA CHAIN"/>
    <property type="match status" value="1"/>
</dbReference>
<dbReference type="GO" id="GO:0004658">
    <property type="term" value="F:propionyl-CoA carboxylase activity"/>
    <property type="evidence" value="ECO:0007669"/>
    <property type="project" value="UniProtKB-ARBA"/>
</dbReference>
<feature type="domain" description="CoA carboxyltransferase C-terminal" evidence="3">
    <location>
        <begin position="290"/>
        <end position="536"/>
    </location>
</feature>
<evidence type="ECO:0000259" key="2">
    <source>
        <dbReference type="PROSITE" id="PS50980"/>
    </source>
</evidence>
<organism evidence="4">
    <name type="scientific">Eisenbergiella tayi</name>
    <dbReference type="NCBI Taxonomy" id="1432052"/>
    <lineage>
        <taxon>Bacteria</taxon>
        <taxon>Bacillati</taxon>
        <taxon>Bacillota</taxon>
        <taxon>Clostridia</taxon>
        <taxon>Lachnospirales</taxon>
        <taxon>Lachnospiraceae</taxon>
        <taxon>Eisenbergiella</taxon>
    </lineage>
</organism>
<dbReference type="Pfam" id="PF01039">
    <property type="entry name" value="Carboxyl_trans"/>
    <property type="match status" value="1"/>
</dbReference>
<dbReference type="RefSeq" id="WP_069151096.1">
    <property type="nucleotide sequence ID" value="NZ_MCGH01000001.1"/>
</dbReference>
<dbReference type="InterPro" id="IPR034733">
    <property type="entry name" value="AcCoA_carboxyl_beta"/>
</dbReference>
<dbReference type="PROSITE" id="PS50989">
    <property type="entry name" value="COA_CT_CTER"/>
    <property type="match status" value="1"/>
</dbReference>
<sequence length="543" mass="59377">MNWEQANKNLDERRQKALLGGGQSKIDKQHAGGKLTARERLDLLFDKGTFVETDAFIESRIDDFDLDKRRVPGDGVVTGYGYVDGRLVFAASEDFTVIGGTLGEYHSMKICRLQDMAMEMKAPLVCVNDSGGARIEEGISSLSGYAGMFLRHTKASGVIPQIAVILGPCSGGACYAPAICDFIFMVKDTSKMFITGPNVVKTVINEVTTVEELGGAEVHAKKSGVSHFTYDTEGECLMGVRKLLNYLPSNFEEKAPVIRLEEKKALSRNVNKVLEHVGSLGRKIHSSKKSGDNPCADLQSIVPDNSRRSYDVKDVINRIADKGSFFEVQQDFAGNVVVGFARMDGETVGFVANQPAVMGGSLDYHASDKMARFIRFCDCFGLPILTLVDVPAFLPGTAQEHSGIIRHGAKVLYAYSEATVPKISLIMRKAYGGAYIAMNSREMGADYVYAWPIAEIAVMGAEGAVNIAFKRKIKAAPDPEAMRAQCIQEYEERFLNPYVAAARGFVDEVIKPGESREKLLAALKAFRGKKEEAPKKKHGNIPL</sequence>